<accession>A0AAD6A5Z8</accession>
<evidence type="ECO:0000313" key="5">
    <source>
        <dbReference type="Proteomes" id="UP001219934"/>
    </source>
</evidence>
<dbReference type="GO" id="GO:0005739">
    <property type="term" value="C:mitochondrion"/>
    <property type="evidence" value="ECO:0007669"/>
    <property type="project" value="TreeGrafter"/>
</dbReference>
<dbReference type="GO" id="GO:0032259">
    <property type="term" value="P:methylation"/>
    <property type="evidence" value="ECO:0007669"/>
    <property type="project" value="UniProtKB-KW"/>
</dbReference>
<comment type="similarity">
    <text evidence="1">Belongs to the methyltransferase superfamily.</text>
</comment>
<reference evidence="4" key="1">
    <citation type="submission" date="2022-11" db="EMBL/GenBank/DDBJ databases">
        <title>Chromosome-level genome of Pogonophryne albipinna.</title>
        <authorList>
            <person name="Jo E."/>
        </authorList>
    </citation>
    <scope>NUCLEOTIDE SEQUENCE</scope>
    <source>
        <strain evidence="4">SGF0006</strain>
        <tissue evidence="4">Muscle</tissue>
    </source>
</reference>
<proteinExistence type="inferred from homology"/>
<dbReference type="Proteomes" id="UP001219934">
    <property type="component" value="Unassembled WGS sequence"/>
</dbReference>
<dbReference type="PANTHER" id="PTHR13090:SF1">
    <property type="entry name" value="ARGININE-HYDROXYLASE NDUFAF5, MITOCHONDRIAL"/>
    <property type="match status" value="1"/>
</dbReference>
<comment type="caution">
    <text evidence="4">The sequence shown here is derived from an EMBL/GenBank/DDBJ whole genome shotgun (WGS) entry which is preliminary data.</text>
</comment>
<dbReference type="PANTHER" id="PTHR13090">
    <property type="entry name" value="ARGININE-HYDROXYLASE NDUFAF5, MITOCHONDRIAL"/>
    <property type="match status" value="1"/>
</dbReference>
<name>A0AAD6A5Z8_9TELE</name>
<evidence type="ECO:0000256" key="1">
    <source>
        <dbReference type="ARBA" id="ARBA00008361"/>
    </source>
</evidence>
<evidence type="ECO:0000313" key="4">
    <source>
        <dbReference type="EMBL" id="KAJ4918932.1"/>
    </source>
</evidence>
<dbReference type="InterPro" id="IPR050602">
    <property type="entry name" value="Malonyl-ACP_OMT"/>
</dbReference>
<dbReference type="GO" id="GO:0008168">
    <property type="term" value="F:methyltransferase activity"/>
    <property type="evidence" value="ECO:0007669"/>
    <property type="project" value="UniProtKB-KW"/>
</dbReference>
<dbReference type="EMBL" id="JAPTMU010000372">
    <property type="protein sequence ID" value="KAJ4918932.1"/>
    <property type="molecule type" value="Genomic_DNA"/>
</dbReference>
<sequence length="119" mass="13568">MTDLQGMGESNCAWNRRSMLNRDSILAAAAIYKEMYGSEDGSVPATFEILYMIGWKPHESQMHEQRRYFIKKSDLIVYILFVSLFRPNQAKRGSANVSFADLSQIGQQSNTTKSKKHLS</sequence>
<gene>
    <name evidence="4" type="ORF">JOQ06_022084</name>
</gene>
<dbReference type="GO" id="GO:0032981">
    <property type="term" value="P:mitochondrial respiratory chain complex I assembly"/>
    <property type="evidence" value="ECO:0007669"/>
    <property type="project" value="TreeGrafter"/>
</dbReference>
<keyword evidence="2" id="KW-0489">Methyltransferase</keyword>
<keyword evidence="5" id="KW-1185">Reference proteome</keyword>
<keyword evidence="3" id="KW-0808">Transferase</keyword>
<protein>
    <submittedName>
        <fullName evidence="4">Uncharacterized protein</fullName>
    </submittedName>
</protein>
<dbReference type="AlphaFoldDB" id="A0AAD6A5Z8"/>
<organism evidence="4 5">
    <name type="scientific">Pogonophryne albipinna</name>
    <dbReference type="NCBI Taxonomy" id="1090488"/>
    <lineage>
        <taxon>Eukaryota</taxon>
        <taxon>Metazoa</taxon>
        <taxon>Chordata</taxon>
        <taxon>Craniata</taxon>
        <taxon>Vertebrata</taxon>
        <taxon>Euteleostomi</taxon>
        <taxon>Actinopterygii</taxon>
        <taxon>Neopterygii</taxon>
        <taxon>Teleostei</taxon>
        <taxon>Neoteleostei</taxon>
        <taxon>Acanthomorphata</taxon>
        <taxon>Eupercaria</taxon>
        <taxon>Perciformes</taxon>
        <taxon>Notothenioidei</taxon>
        <taxon>Pogonophryne</taxon>
    </lineage>
</organism>
<evidence type="ECO:0000256" key="2">
    <source>
        <dbReference type="ARBA" id="ARBA00022603"/>
    </source>
</evidence>
<evidence type="ECO:0000256" key="3">
    <source>
        <dbReference type="ARBA" id="ARBA00022679"/>
    </source>
</evidence>